<evidence type="ECO:0000256" key="1">
    <source>
        <dbReference type="ARBA" id="ARBA00023224"/>
    </source>
</evidence>
<sequence length="382" mass="42261">MISINELNSIKTLSSIQINLTKEWALYAIVENNTVVWQVCSDSIKEYELKIKNNISANNSVKASIKEKEVVSENIPASVYGFRMKITSIPITNEEGICNGAFVILLPKIHNIEKSFKEFAPMITEMFPEGAFLSLSDGHYIVEKQPSSKFDMPAINIGFDITVDDTSVKAIETGEIQRVDIDTLDYGSPVRVLVYPLHDDETNEVVGSMNVIRPKQTELTLRNMSENLQDSLTGISSTIEELTASSSSIHENQQLLNNDIDQIIEVSNEIDNISSFIKELANETKMLGLNAAIEAARAGEVGRGFGIVAQEIRRLSDESKSTVPKIQQLTNEIKNRVNEVHNKSQYSLSATQEQTAATEEISASIQEIAASSDELANISMKL</sequence>
<feature type="domain" description="Methyl-accepting transducer" evidence="3">
    <location>
        <begin position="238"/>
        <end position="382"/>
    </location>
</feature>
<evidence type="ECO:0000313" key="4">
    <source>
        <dbReference type="EMBL" id="PEG28896.1"/>
    </source>
</evidence>
<dbReference type="OrthoDB" id="1674419at2"/>
<evidence type="ECO:0000313" key="5">
    <source>
        <dbReference type="Proteomes" id="UP000220840"/>
    </source>
</evidence>
<comment type="caution">
    <text evidence="4">The sequence shown here is derived from an EMBL/GenBank/DDBJ whole genome shotgun (WGS) entry which is preliminary data.</text>
</comment>
<dbReference type="SMART" id="SM00283">
    <property type="entry name" value="MA"/>
    <property type="match status" value="1"/>
</dbReference>
<dbReference type="SUPFAM" id="SSF58104">
    <property type="entry name" value="Methyl-accepting chemotaxis protein (MCP) signaling domain"/>
    <property type="match status" value="1"/>
</dbReference>
<dbReference type="PANTHER" id="PTHR32089:SF112">
    <property type="entry name" value="LYSOZYME-LIKE PROTEIN-RELATED"/>
    <property type="match status" value="1"/>
</dbReference>
<reference evidence="4 5" key="1">
    <citation type="submission" date="2017-10" db="EMBL/GenBank/DDBJ databases">
        <title>Effective Description of Clostridium neonatale sp. nov. linked to necrotizing enterocolitis in neonates and a clarification of species assignable to the genus Clostridium (Prazmowski 1880) emend. Lawson and Rainey 2016.</title>
        <authorList>
            <person name="Bernard K."/>
            <person name="Burdz T."/>
            <person name="Wiebe D."/>
            <person name="Balcewich B."/>
            <person name="Alfa M."/>
            <person name="Bernier A.-M."/>
        </authorList>
    </citation>
    <scope>NUCLEOTIDE SEQUENCE [LARGE SCALE GENOMIC DNA]</scope>
    <source>
        <strain evidence="4 5">LCDC99A005</strain>
    </source>
</reference>
<dbReference type="Proteomes" id="UP000220840">
    <property type="component" value="Unassembled WGS sequence"/>
</dbReference>
<dbReference type="GO" id="GO:0016020">
    <property type="term" value="C:membrane"/>
    <property type="evidence" value="ECO:0007669"/>
    <property type="project" value="InterPro"/>
</dbReference>
<name>A0A2A7MB67_9CLOT</name>
<dbReference type="EMBL" id="PDCJ01000007">
    <property type="protein sequence ID" value="PEG28896.1"/>
    <property type="molecule type" value="Genomic_DNA"/>
</dbReference>
<keyword evidence="1 2" id="KW-0807">Transducer</keyword>
<dbReference type="InterPro" id="IPR004089">
    <property type="entry name" value="MCPsignal_dom"/>
</dbReference>
<dbReference type="PROSITE" id="PS50111">
    <property type="entry name" value="CHEMOTAXIS_TRANSDUC_2"/>
    <property type="match status" value="1"/>
</dbReference>
<proteinExistence type="predicted"/>
<dbReference type="STRING" id="137838.GCA_001458595_00043"/>
<dbReference type="GO" id="GO:0007165">
    <property type="term" value="P:signal transduction"/>
    <property type="evidence" value="ECO:0007669"/>
    <property type="project" value="UniProtKB-KW"/>
</dbReference>
<dbReference type="RefSeq" id="WP_058293070.1">
    <property type="nucleotide sequence ID" value="NZ_LN890323.1"/>
</dbReference>
<accession>A0A2A7MB67</accession>
<organism evidence="4 5">
    <name type="scientific">Clostridium neonatale</name>
    <dbReference type="NCBI Taxonomy" id="137838"/>
    <lineage>
        <taxon>Bacteria</taxon>
        <taxon>Bacillati</taxon>
        <taxon>Bacillota</taxon>
        <taxon>Clostridia</taxon>
        <taxon>Eubacteriales</taxon>
        <taxon>Clostridiaceae</taxon>
        <taxon>Clostridium</taxon>
    </lineage>
</organism>
<protein>
    <submittedName>
        <fullName evidence="4">Chemotaxis protein</fullName>
    </submittedName>
</protein>
<dbReference type="PANTHER" id="PTHR32089">
    <property type="entry name" value="METHYL-ACCEPTING CHEMOTAXIS PROTEIN MCPB"/>
    <property type="match status" value="1"/>
</dbReference>
<dbReference type="Pfam" id="PF00015">
    <property type="entry name" value="MCPsignal"/>
    <property type="match status" value="1"/>
</dbReference>
<keyword evidence="5" id="KW-1185">Reference proteome</keyword>
<evidence type="ECO:0000256" key="2">
    <source>
        <dbReference type="PROSITE-ProRule" id="PRU00284"/>
    </source>
</evidence>
<gene>
    <name evidence="4" type="ORF">CQ394_20780</name>
</gene>
<evidence type="ECO:0000259" key="3">
    <source>
        <dbReference type="PROSITE" id="PS50111"/>
    </source>
</evidence>
<dbReference type="Gene3D" id="1.10.287.950">
    <property type="entry name" value="Methyl-accepting chemotaxis protein"/>
    <property type="match status" value="1"/>
</dbReference>
<dbReference type="AlphaFoldDB" id="A0A2A7MB67"/>